<keyword evidence="2 4" id="KW-0515">Mutator protein</keyword>
<dbReference type="InterPro" id="IPR001126">
    <property type="entry name" value="UmuC"/>
</dbReference>
<keyword evidence="3 4" id="KW-0239">DNA-directed DNA polymerase</keyword>
<dbReference type="STRING" id="1605367.AFM12_10670"/>
<dbReference type="Proteomes" id="UP000050454">
    <property type="component" value="Unassembled WGS sequence"/>
</dbReference>
<dbReference type="AlphaFoldDB" id="A0A0P7C3M8"/>
<comment type="subunit">
    <text evidence="4">Monomer.</text>
</comment>
<dbReference type="Pfam" id="PF00817">
    <property type="entry name" value="IMS"/>
    <property type="match status" value="1"/>
</dbReference>
<comment type="cofactor">
    <cofactor evidence="4">
        <name>Mg(2+)</name>
        <dbReference type="ChEBI" id="CHEBI:18420"/>
    </cofactor>
    <text evidence="4">Binds 2 magnesium ions per subunit.</text>
</comment>
<keyword evidence="4" id="KW-0808">Transferase</keyword>
<comment type="similarity">
    <text evidence="1 4">Belongs to the DNA polymerase type-Y family.</text>
</comment>
<dbReference type="GO" id="GO:0005829">
    <property type="term" value="C:cytosol"/>
    <property type="evidence" value="ECO:0007669"/>
    <property type="project" value="TreeGrafter"/>
</dbReference>
<dbReference type="InterPro" id="IPR043502">
    <property type="entry name" value="DNA/RNA_pol_sf"/>
</dbReference>
<dbReference type="OrthoDB" id="9808813at2"/>
<dbReference type="GO" id="GO:0000287">
    <property type="term" value="F:magnesium ion binding"/>
    <property type="evidence" value="ECO:0007669"/>
    <property type="project" value="UniProtKB-UniRule"/>
</dbReference>
<dbReference type="InterPro" id="IPR022880">
    <property type="entry name" value="DNApol_IV"/>
</dbReference>
<dbReference type="InterPro" id="IPR050116">
    <property type="entry name" value="DNA_polymerase-Y"/>
</dbReference>
<dbReference type="EC" id="2.7.7.7" evidence="4"/>
<dbReference type="Pfam" id="PF11799">
    <property type="entry name" value="IMS_C"/>
    <property type="match status" value="1"/>
</dbReference>
<dbReference type="SUPFAM" id="SSF100879">
    <property type="entry name" value="Lesion bypass DNA polymerase (Y-family), little finger domain"/>
    <property type="match status" value="1"/>
</dbReference>
<dbReference type="PANTHER" id="PTHR11076">
    <property type="entry name" value="DNA REPAIR POLYMERASE UMUC / TRANSFERASE FAMILY MEMBER"/>
    <property type="match status" value="1"/>
</dbReference>
<dbReference type="RefSeq" id="WP_055148003.1">
    <property type="nucleotide sequence ID" value="NZ_JXSZ01000009.1"/>
</dbReference>
<evidence type="ECO:0000256" key="2">
    <source>
        <dbReference type="ARBA" id="ARBA00022457"/>
    </source>
</evidence>
<dbReference type="GO" id="GO:0003887">
    <property type="term" value="F:DNA-directed DNA polymerase activity"/>
    <property type="evidence" value="ECO:0007669"/>
    <property type="project" value="UniProtKB-UniRule"/>
</dbReference>
<feature type="binding site" evidence="4">
    <location>
        <position position="103"/>
    </location>
    <ligand>
        <name>Mg(2+)</name>
        <dbReference type="ChEBI" id="CHEBI:18420"/>
    </ligand>
</feature>
<organism evidence="6 7">
    <name type="scientific">Jiulongibacter sediminis</name>
    <dbReference type="NCBI Taxonomy" id="1605367"/>
    <lineage>
        <taxon>Bacteria</taxon>
        <taxon>Pseudomonadati</taxon>
        <taxon>Bacteroidota</taxon>
        <taxon>Cytophagia</taxon>
        <taxon>Cytophagales</taxon>
        <taxon>Leadbetterellaceae</taxon>
        <taxon>Jiulongibacter</taxon>
    </lineage>
</organism>
<dbReference type="GO" id="GO:0006281">
    <property type="term" value="P:DNA repair"/>
    <property type="evidence" value="ECO:0007669"/>
    <property type="project" value="UniProtKB-UniRule"/>
</dbReference>
<name>A0A0P7C3M8_9BACT</name>
<evidence type="ECO:0000256" key="1">
    <source>
        <dbReference type="ARBA" id="ARBA00010945"/>
    </source>
</evidence>
<sequence>MSRTILHMDLDTFFISVERKKNSILMNRPVLVGGTGNRGVVSAASYEARRFNIFSGMSMKMARMLCPEAIVIKGNAGAYADESRVVTEIIKERVPILEKASVDEFYADLTGMDRHFGCYKYASEIRQAVKKETGLPISLGLSINKTVSKIATGKAKPDNEINVELGTEKPFLAPLAVKRIPMVGERTYHTLCNLGIKWVRNVQELPMEMMSSVLGKNGQTLWEKANAIDNSPVIEFHERKSISNERTFGKDTTDVNQLKTTIEAMAEQLSYQLRSAGKIAGCISVKIRYSDFNTYSKQVRIAYSSADHIMIPKVLELFESLYNKRLLVRLVGVKFSEIINGSYQLSIFEDIEKTAHLYIGMDKIRDKFGPRSVMRASTFGAKSIGGMGNPFNGEPPVLLAHRTR</sequence>
<dbReference type="InterPro" id="IPR043128">
    <property type="entry name" value="Rev_trsase/Diguanyl_cyclase"/>
</dbReference>
<feature type="domain" description="UmuC" evidence="5">
    <location>
        <begin position="5"/>
        <end position="184"/>
    </location>
</feature>
<comment type="subcellular location">
    <subcellularLocation>
        <location evidence="4">Cytoplasm</location>
    </subcellularLocation>
</comment>
<keyword evidence="7" id="KW-1185">Reference proteome</keyword>
<accession>A0A0P7C3M8</accession>
<keyword evidence="4" id="KW-0234">DNA repair</keyword>
<comment type="caution">
    <text evidence="6">The sequence shown here is derived from an EMBL/GenBank/DDBJ whole genome shotgun (WGS) entry which is preliminary data.</text>
</comment>
<feature type="active site" evidence="4">
    <location>
        <position position="104"/>
    </location>
</feature>
<evidence type="ECO:0000256" key="4">
    <source>
        <dbReference type="HAMAP-Rule" id="MF_01113"/>
    </source>
</evidence>
<dbReference type="CDD" id="cd03586">
    <property type="entry name" value="PolY_Pol_IV_kappa"/>
    <property type="match status" value="1"/>
</dbReference>
<gene>
    <name evidence="4" type="primary">dinB</name>
    <name evidence="6" type="ORF">AFM12_10670</name>
</gene>
<dbReference type="HAMAP" id="MF_01113">
    <property type="entry name" value="DNApol_IV"/>
    <property type="match status" value="1"/>
</dbReference>
<keyword evidence="4" id="KW-0963">Cytoplasm</keyword>
<keyword evidence="4" id="KW-0227">DNA damage</keyword>
<dbReference type="PATRIC" id="fig|1605367.3.peg.3523"/>
<evidence type="ECO:0000313" key="7">
    <source>
        <dbReference type="Proteomes" id="UP000050454"/>
    </source>
</evidence>
<dbReference type="PANTHER" id="PTHR11076:SF33">
    <property type="entry name" value="DNA POLYMERASE KAPPA"/>
    <property type="match status" value="1"/>
</dbReference>
<dbReference type="Gene3D" id="3.30.70.270">
    <property type="match status" value="1"/>
</dbReference>
<keyword evidence="4" id="KW-0479">Metal-binding</keyword>
<keyword evidence="4" id="KW-0235">DNA replication</keyword>
<feature type="binding site" evidence="4">
    <location>
        <position position="9"/>
    </location>
    <ligand>
        <name>Mg(2+)</name>
        <dbReference type="ChEBI" id="CHEBI:18420"/>
    </ligand>
</feature>
<dbReference type="NCBIfam" id="NF002677">
    <property type="entry name" value="PRK02406.1"/>
    <property type="match status" value="1"/>
</dbReference>
<feature type="site" description="Substrate discrimination" evidence="4">
    <location>
        <position position="14"/>
    </location>
</feature>
<dbReference type="Gene3D" id="1.10.150.20">
    <property type="entry name" value="5' to 3' exonuclease, C-terminal subdomain"/>
    <property type="match status" value="1"/>
</dbReference>
<protein>
    <recommendedName>
        <fullName evidence="4">DNA polymerase IV</fullName>
        <shortName evidence="4">Pol IV</shortName>
        <ecNumber evidence="4">2.7.7.7</ecNumber>
    </recommendedName>
</protein>
<dbReference type="PROSITE" id="PS50173">
    <property type="entry name" value="UMUC"/>
    <property type="match status" value="1"/>
</dbReference>
<reference evidence="6 7" key="1">
    <citation type="submission" date="2015-07" db="EMBL/GenBank/DDBJ databases">
        <title>The draft genome sequence of Leadbetterella sp. JN14-9.</title>
        <authorList>
            <person name="Liu Y."/>
            <person name="Du J."/>
            <person name="Shao Z."/>
        </authorList>
    </citation>
    <scope>NUCLEOTIDE SEQUENCE [LARGE SCALE GENOMIC DNA]</scope>
    <source>
        <strain evidence="6 7">JN14-9</strain>
    </source>
</reference>
<keyword evidence="4" id="KW-0238">DNA-binding</keyword>
<evidence type="ECO:0000256" key="3">
    <source>
        <dbReference type="ARBA" id="ARBA00022932"/>
    </source>
</evidence>
<dbReference type="GO" id="GO:0042276">
    <property type="term" value="P:error-prone translesion synthesis"/>
    <property type="evidence" value="ECO:0007669"/>
    <property type="project" value="TreeGrafter"/>
</dbReference>
<keyword evidence="4" id="KW-0460">Magnesium</keyword>
<evidence type="ECO:0000313" key="6">
    <source>
        <dbReference type="EMBL" id="KPM47733.1"/>
    </source>
</evidence>
<dbReference type="GO" id="GO:0009432">
    <property type="term" value="P:SOS response"/>
    <property type="evidence" value="ECO:0007669"/>
    <property type="project" value="TreeGrafter"/>
</dbReference>
<dbReference type="SUPFAM" id="SSF56672">
    <property type="entry name" value="DNA/RNA polymerases"/>
    <property type="match status" value="1"/>
</dbReference>
<comment type="catalytic activity">
    <reaction evidence="4">
        <text>DNA(n) + a 2'-deoxyribonucleoside 5'-triphosphate = DNA(n+1) + diphosphate</text>
        <dbReference type="Rhea" id="RHEA:22508"/>
        <dbReference type="Rhea" id="RHEA-COMP:17339"/>
        <dbReference type="Rhea" id="RHEA-COMP:17340"/>
        <dbReference type="ChEBI" id="CHEBI:33019"/>
        <dbReference type="ChEBI" id="CHEBI:61560"/>
        <dbReference type="ChEBI" id="CHEBI:173112"/>
        <dbReference type="EC" id="2.7.7.7"/>
    </reaction>
</comment>
<evidence type="ECO:0000259" key="5">
    <source>
        <dbReference type="PROSITE" id="PS50173"/>
    </source>
</evidence>
<dbReference type="Gene3D" id="3.40.1170.60">
    <property type="match status" value="1"/>
</dbReference>
<dbReference type="GO" id="GO:0003684">
    <property type="term" value="F:damaged DNA binding"/>
    <property type="evidence" value="ECO:0007669"/>
    <property type="project" value="InterPro"/>
</dbReference>
<keyword evidence="4" id="KW-0548">Nucleotidyltransferase</keyword>
<dbReference type="InterPro" id="IPR036775">
    <property type="entry name" value="DNA_pol_Y-fam_lit_finger_sf"/>
</dbReference>
<dbReference type="InterPro" id="IPR017961">
    <property type="entry name" value="DNA_pol_Y-fam_little_finger"/>
</dbReference>
<proteinExistence type="inferred from homology"/>
<dbReference type="Gene3D" id="3.30.1490.100">
    <property type="entry name" value="DNA polymerase, Y-family, little finger domain"/>
    <property type="match status" value="1"/>
</dbReference>
<comment type="function">
    <text evidence="4">Poorly processive, error-prone DNA polymerase involved in untargeted mutagenesis. Copies undamaged DNA at stalled replication forks, which arise in vivo from mismatched or misaligned primer ends. These misaligned primers can be extended by PolIV. Exhibits no 3'-5' exonuclease (proofreading) activity. May be involved in translesional synthesis, in conjunction with the beta clamp from PolIII.</text>
</comment>
<dbReference type="GO" id="GO:0006261">
    <property type="term" value="P:DNA-templated DNA replication"/>
    <property type="evidence" value="ECO:0007669"/>
    <property type="project" value="UniProtKB-UniRule"/>
</dbReference>
<dbReference type="EMBL" id="LGTQ01000009">
    <property type="protein sequence ID" value="KPM47733.1"/>
    <property type="molecule type" value="Genomic_DNA"/>
</dbReference>